<reference evidence="4" key="1">
    <citation type="submission" date="2021-01" db="EMBL/GenBank/DDBJ databases">
        <authorList>
            <person name="Corre E."/>
            <person name="Pelletier E."/>
            <person name="Niang G."/>
            <person name="Scheremetjew M."/>
            <person name="Finn R."/>
            <person name="Kale V."/>
            <person name="Holt S."/>
            <person name="Cochrane G."/>
            <person name="Meng A."/>
            <person name="Brown T."/>
            <person name="Cohen L."/>
        </authorList>
    </citation>
    <scope>NUCLEOTIDE SEQUENCE</scope>
    <source>
        <strain evidence="4">RCC3387</strain>
    </source>
</reference>
<protein>
    <recommendedName>
        <fullName evidence="3">EF-hand domain-containing protein</fullName>
    </recommendedName>
</protein>
<organism evidence="4">
    <name type="scientific">Zooxanthella nutricula</name>
    <dbReference type="NCBI Taxonomy" id="1333877"/>
    <lineage>
        <taxon>Eukaryota</taxon>
        <taxon>Sar</taxon>
        <taxon>Alveolata</taxon>
        <taxon>Dinophyceae</taxon>
        <taxon>Peridiniales</taxon>
        <taxon>Peridiniales incertae sedis</taxon>
        <taxon>Zooxanthella</taxon>
    </lineage>
</organism>
<evidence type="ECO:0000256" key="1">
    <source>
        <dbReference type="ARBA" id="ARBA00005253"/>
    </source>
</evidence>
<dbReference type="SUPFAM" id="SSF47473">
    <property type="entry name" value="EF-hand"/>
    <property type="match status" value="1"/>
</dbReference>
<comment type="similarity">
    <text evidence="1">Belongs to the centrin family.</text>
</comment>
<accession>A0A6U6NZG7</accession>
<dbReference type="GO" id="GO:0043226">
    <property type="term" value="C:organelle"/>
    <property type="evidence" value="ECO:0007669"/>
    <property type="project" value="UniProtKB-ARBA"/>
</dbReference>
<evidence type="ECO:0000256" key="2">
    <source>
        <dbReference type="ARBA" id="ARBA00022737"/>
    </source>
</evidence>
<dbReference type="FunFam" id="1.10.238.10:FF:000178">
    <property type="entry name" value="Calmodulin-2 A"/>
    <property type="match status" value="1"/>
</dbReference>
<keyword evidence="2" id="KW-0677">Repeat</keyword>
<sequence length="194" mass="21796">MAGVQSDQSAPSLQKLRKVIKEAFSNFDKIGNNTVQPDEVGTIMRYLGQFPSESDLKDTIIPELLDEEPNREGLVTFDAFEKVMLRNMMDRVYDPDDSETLLAAFRVLDPEGRGYIDSNLMHEHLSSGEGKAASDAFRDREMSDFVEYAKDRESADSSRIYYEDYVAKLTADIEKHLEHLYQDARGSGVGPTGG</sequence>
<dbReference type="InterPro" id="IPR002048">
    <property type="entry name" value="EF_hand_dom"/>
</dbReference>
<evidence type="ECO:0000313" key="4">
    <source>
        <dbReference type="EMBL" id="CAD9589854.1"/>
    </source>
</evidence>
<feature type="domain" description="EF-hand" evidence="3">
    <location>
        <begin position="15"/>
        <end position="50"/>
    </location>
</feature>
<gene>
    <name evidence="4" type="ORF">BRAN1462_LOCUS34173</name>
</gene>
<dbReference type="PANTHER" id="PTHR46763">
    <property type="entry name" value="DYNEIN REGULATORY COMPLEX PROTEIN 8"/>
    <property type="match status" value="1"/>
</dbReference>
<proteinExistence type="inferred from homology"/>
<dbReference type="AlphaFoldDB" id="A0A6U6NZG7"/>
<dbReference type="GO" id="GO:0005509">
    <property type="term" value="F:calcium ion binding"/>
    <property type="evidence" value="ECO:0007669"/>
    <property type="project" value="InterPro"/>
</dbReference>
<dbReference type="EMBL" id="HBGW01053887">
    <property type="protein sequence ID" value="CAD9589854.1"/>
    <property type="molecule type" value="Transcribed_RNA"/>
</dbReference>
<dbReference type="PANTHER" id="PTHR46763:SF1">
    <property type="entry name" value="DYNEIN REGULATORY COMPLEX PROTEIN 8"/>
    <property type="match status" value="1"/>
</dbReference>
<evidence type="ECO:0000259" key="3">
    <source>
        <dbReference type="PROSITE" id="PS50222"/>
    </source>
</evidence>
<name>A0A6U6NZG7_9DINO</name>
<dbReference type="PROSITE" id="PS50222">
    <property type="entry name" value="EF_HAND_2"/>
    <property type="match status" value="1"/>
</dbReference>
<dbReference type="Gene3D" id="1.10.238.10">
    <property type="entry name" value="EF-hand"/>
    <property type="match status" value="1"/>
</dbReference>
<dbReference type="InterPro" id="IPR011992">
    <property type="entry name" value="EF-hand-dom_pair"/>
</dbReference>